<dbReference type="InParanoid" id="A0A0G4EGH0"/>
<reference evidence="2 3" key="1">
    <citation type="submission" date="2014-11" db="EMBL/GenBank/DDBJ databases">
        <authorList>
            <person name="Zhu J."/>
            <person name="Qi W."/>
            <person name="Song R."/>
        </authorList>
    </citation>
    <scope>NUCLEOTIDE SEQUENCE [LARGE SCALE GENOMIC DNA]</scope>
</reference>
<dbReference type="EMBL" id="CDMY01000227">
    <property type="protein sequence ID" value="CEL95326.1"/>
    <property type="molecule type" value="Genomic_DNA"/>
</dbReference>
<dbReference type="InterPro" id="IPR017136">
    <property type="entry name" value="UCP037205"/>
</dbReference>
<feature type="compositionally biased region" description="Basic and acidic residues" evidence="1">
    <location>
        <begin position="37"/>
        <end position="49"/>
    </location>
</feature>
<evidence type="ECO:0008006" key="4">
    <source>
        <dbReference type="Google" id="ProtNLM"/>
    </source>
</evidence>
<evidence type="ECO:0000313" key="3">
    <source>
        <dbReference type="Proteomes" id="UP000041254"/>
    </source>
</evidence>
<dbReference type="Proteomes" id="UP000041254">
    <property type="component" value="Unassembled WGS sequence"/>
</dbReference>
<dbReference type="STRING" id="1169540.A0A0G4EGH0"/>
<name>A0A0G4EGH0_VITBC</name>
<dbReference type="PANTHER" id="PTHR37463:SF1">
    <property type="entry name" value="DUF2256 DOMAIN-CONTAINING PROTEIN"/>
    <property type="match status" value="1"/>
</dbReference>
<dbReference type="Pfam" id="PF10013">
    <property type="entry name" value="DUF2256"/>
    <property type="match status" value="1"/>
</dbReference>
<accession>A0A0G4EGH0</accession>
<dbReference type="VEuPathDB" id="CryptoDB:Vbra_11756"/>
<organism evidence="2 3">
    <name type="scientific">Vitrella brassicaformis (strain CCMP3155)</name>
    <dbReference type="NCBI Taxonomy" id="1169540"/>
    <lineage>
        <taxon>Eukaryota</taxon>
        <taxon>Sar</taxon>
        <taxon>Alveolata</taxon>
        <taxon>Colpodellida</taxon>
        <taxon>Vitrellaceae</taxon>
        <taxon>Vitrella</taxon>
    </lineage>
</organism>
<gene>
    <name evidence="2" type="ORF">Vbra_11756</name>
</gene>
<feature type="region of interest" description="Disordered" evidence="1">
    <location>
        <begin position="27"/>
        <end position="50"/>
    </location>
</feature>
<sequence>MELEIYRFQPIPPSLLSFAPLLPQTPRRPGCASAAESRPHDEDASRHADPLQLSLTDGRLSFVPARHVPTPPRQRRTVWISRLQGKKYTKSNLPSKICVVCERPFEWRKKWERCWDEVKYCSERCRRVAKRRGAKAAEDGK</sequence>
<protein>
    <recommendedName>
        <fullName evidence="4">DUF2256 domain-containing protein</fullName>
    </recommendedName>
</protein>
<evidence type="ECO:0000313" key="2">
    <source>
        <dbReference type="EMBL" id="CEL95326.1"/>
    </source>
</evidence>
<dbReference type="PANTHER" id="PTHR37463">
    <property type="entry name" value="GSL3115 PROTEIN"/>
    <property type="match status" value="1"/>
</dbReference>
<evidence type="ECO:0000256" key="1">
    <source>
        <dbReference type="SAM" id="MobiDB-lite"/>
    </source>
</evidence>
<dbReference type="OrthoDB" id="537467at2759"/>
<dbReference type="AlphaFoldDB" id="A0A0G4EGH0"/>
<keyword evidence="3" id="KW-1185">Reference proteome</keyword>
<proteinExistence type="predicted"/>